<dbReference type="EMBL" id="PP856017">
    <property type="protein sequence ID" value="XBS47726.1"/>
    <property type="molecule type" value="Genomic_DNA"/>
</dbReference>
<evidence type="ECO:0008006" key="2">
    <source>
        <dbReference type="Google" id="ProtNLM"/>
    </source>
</evidence>
<gene>
    <name evidence="1" type="ORF">SURPRISE13_097</name>
</gene>
<proteinExistence type="predicted"/>
<name>A0AAU7PFG9_9VIRU</name>
<accession>A0AAU7PFG9</accession>
<organism evidence="1">
    <name type="scientific">Burkholderia phage vB_BgluM-SURPRISE13</name>
    <dbReference type="NCBI Taxonomy" id="3159457"/>
    <lineage>
        <taxon>Viruses</taxon>
    </lineage>
</organism>
<evidence type="ECO:0000313" key="1">
    <source>
        <dbReference type="EMBL" id="XBS47726.1"/>
    </source>
</evidence>
<dbReference type="PROSITE" id="PS51257">
    <property type="entry name" value="PROKAR_LIPOPROTEIN"/>
    <property type="match status" value="1"/>
</dbReference>
<reference evidence="1" key="1">
    <citation type="submission" date="2024-05" db="EMBL/GenBank/DDBJ databases">
        <title>Isolation and characterization of the novel Burkholderia jumbo bacteriophage Surprise13.</title>
        <authorList>
            <person name="Supina B.S.I."/>
            <person name="Dennis J."/>
        </authorList>
    </citation>
    <scope>NUCLEOTIDE SEQUENCE</scope>
</reference>
<protein>
    <recommendedName>
        <fullName evidence="2">Lipoprotein</fullName>
    </recommendedName>
</protein>
<sequence>MKKNFLLIAMIAAVGLSGCAGNIQYRDKYAIMTPNDNLLQDNTVPPPPATSVEYSKLTCDAKEDMLTSYINDLLGVIGKDRADKAGLREWKAEVAKKVDELNKKATSNGSSSN</sequence>